<reference evidence="3 4" key="1">
    <citation type="submission" date="2019-02" db="EMBL/GenBank/DDBJ databases">
        <title>Deep-cultivation of Planctomycetes and their phenomic and genomic characterization uncovers novel biology.</title>
        <authorList>
            <person name="Wiegand S."/>
            <person name="Jogler M."/>
            <person name="Boedeker C."/>
            <person name="Pinto D."/>
            <person name="Vollmers J."/>
            <person name="Rivas-Marin E."/>
            <person name="Kohn T."/>
            <person name="Peeters S.H."/>
            <person name="Heuer A."/>
            <person name="Rast P."/>
            <person name="Oberbeckmann S."/>
            <person name="Bunk B."/>
            <person name="Jeske O."/>
            <person name="Meyerdierks A."/>
            <person name="Storesund J.E."/>
            <person name="Kallscheuer N."/>
            <person name="Luecker S."/>
            <person name="Lage O.M."/>
            <person name="Pohl T."/>
            <person name="Merkel B.J."/>
            <person name="Hornburger P."/>
            <person name="Mueller R.-W."/>
            <person name="Bruemmer F."/>
            <person name="Labrenz M."/>
            <person name="Spormann A.M."/>
            <person name="Op Den Camp H."/>
            <person name="Overmann J."/>
            <person name="Amann R."/>
            <person name="Jetten M.S.M."/>
            <person name="Mascher T."/>
            <person name="Medema M.H."/>
            <person name="Devos D.P."/>
            <person name="Kaster A.-K."/>
            <person name="Ovreas L."/>
            <person name="Rohde M."/>
            <person name="Galperin M.Y."/>
            <person name="Jogler C."/>
        </authorList>
    </citation>
    <scope>NUCLEOTIDE SEQUENCE [LARGE SCALE GENOMIC DNA]</scope>
    <source>
        <strain evidence="3 4">KOR34</strain>
    </source>
</reference>
<sequence length="292" mass="31957">MPAADHNPNDQGYRLSVNSYDRGSSLLIALLVMVGVGVGALVIIWYANHLNRRNVPPFLLPVNPASRPADAAMGLKEDIEPPGIEDAPELTEPQLQDTLTALSDLSTKSALLADDAVDSDSEVGKGSGFGDSRQAGVGGDGPPVNEPQREIRFEPADRNEYARFLDFWKVELAVLDQRNNTVYYASNFTAGSPTTRSADPAKNPENRVSFLSNGTAFEGLDRALVQRAGIANRGNIIIQFWPNESAGYLLGLENQAMQKAGKTSLDQVQRSVFRVVRDGNEFTWELEEQLYY</sequence>
<dbReference type="AlphaFoldDB" id="A0A5C5VAL6"/>
<feature type="transmembrane region" description="Helical" evidence="2">
    <location>
        <begin position="26"/>
        <end position="47"/>
    </location>
</feature>
<protein>
    <submittedName>
        <fullName evidence="3">Uncharacterized protein</fullName>
    </submittedName>
</protein>
<dbReference type="OrthoDB" id="264874at2"/>
<dbReference type="Proteomes" id="UP000316714">
    <property type="component" value="Unassembled WGS sequence"/>
</dbReference>
<evidence type="ECO:0000256" key="1">
    <source>
        <dbReference type="SAM" id="MobiDB-lite"/>
    </source>
</evidence>
<evidence type="ECO:0000313" key="3">
    <source>
        <dbReference type="EMBL" id="TWT35644.1"/>
    </source>
</evidence>
<feature type="region of interest" description="Disordered" evidence="1">
    <location>
        <begin position="116"/>
        <end position="151"/>
    </location>
</feature>
<keyword evidence="2" id="KW-0812">Transmembrane</keyword>
<accession>A0A5C5VAL6</accession>
<keyword evidence="2" id="KW-1133">Transmembrane helix</keyword>
<keyword evidence="4" id="KW-1185">Reference proteome</keyword>
<evidence type="ECO:0000256" key="2">
    <source>
        <dbReference type="SAM" id="Phobius"/>
    </source>
</evidence>
<name>A0A5C5VAL6_9BACT</name>
<evidence type="ECO:0000313" key="4">
    <source>
        <dbReference type="Proteomes" id="UP000316714"/>
    </source>
</evidence>
<keyword evidence="2" id="KW-0472">Membrane</keyword>
<dbReference type="RefSeq" id="WP_146561971.1">
    <property type="nucleotide sequence ID" value="NZ_SIHJ01000001.1"/>
</dbReference>
<dbReference type="EMBL" id="SIHJ01000001">
    <property type="protein sequence ID" value="TWT35644.1"/>
    <property type="molecule type" value="Genomic_DNA"/>
</dbReference>
<organism evidence="3 4">
    <name type="scientific">Posidoniimonas corsicana</name>
    <dbReference type="NCBI Taxonomy" id="1938618"/>
    <lineage>
        <taxon>Bacteria</taxon>
        <taxon>Pseudomonadati</taxon>
        <taxon>Planctomycetota</taxon>
        <taxon>Planctomycetia</taxon>
        <taxon>Pirellulales</taxon>
        <taxon>Lacipirellulaceae</taxon>
        <taxon>Posidoniimonas</taxon>
    </lineage>
</organism>
<gene>
    <name evidence="3" type="ORF">KOR34_05380</name>
</gene>
<proteinExistence type="predicted"/>
<comment type="caution">
    <text evidence="3">The sequence shown here is derived from an EMBL/GenBank/DDBJ whole genome shotgun (WGS) entry which is preliminary data.</text>
</comment>